<feature type="transmembrane region" description="Helical" evidence="8">
    <location>
        <begin position="241"/>
        <end position="263"/>
    </location>
</feature>
<dbReference type="OrthoDB" id="146256at2"/>
<feature type="transmembrane region" description="Helical" evidence="8">
    <location>
        <begin position="63"/>
        <end position="81"/>
    </location>
</feature>
<accession>I4EGE2</accession>
<keyword evidence="11" id="KW-1185">Reference proteome</keyword>
<evidence type="ECO:0000256" key="5">
    <source>
        <dbReference type="ARBA" id="ARBA00022989"/>
    </source>
</evidence>
<comment type="subcellular location">
    <subcellularLocation>
        <location evidence="1">Cell membrane</location>
        <topology evidence="1">Multi-pass membrane protein</topology>
    </subcellularLocation>
</comment>
<evidence type="ECO:0000259" key="9">
    <source>
        <dbReference type="PROSITE" id="PS50850"/>
    </source>
</evidence>
<dbReference type="InterPro" id="IPR020846">
    <property type="entry name" value="MFS_dom"/>
</dbReference>
<evidence type="ECO:0000256" key="6">
    <source>
        <dbReference type="ARBA" id="ARBA00023136"/>
    </source>
</evidence>
<feature type="region of interest" description="Disordered" evidence="7">
    <location>
        <begin position="628"/>
        <end position="658"/>
    </location>
</feature>
<dbReference type="PANTHER" id="PTHR23501">
    <property type="entry name" value="MAJOR FACILITATOR SUPERFAMILY"/>
    <property type="match status" value="1"/>
</dbReference>
<feature type="transmembrane region" description="Helical" evidence="8">
    <location>
        <begin position="152"/>
        <end position="170"/>
    </location>
</feature>
<evidence type="ECO:0000313" key="11">
    <source>
        <dbReference type="Proteomes" id="UP000004221"/>
    </source>
</evidence>
<feature type="transmembrane region" description="Helical" evidence="8">
    <location>
        <begin position="319"/>
        <end position="341"/>
    </location>
</feature>
<dbReference type="RefSeq" id="WP_008477335.1">
    <property type="nucleotide sequence ID" value="NZ_CAGS01000189.1"/>
</dbReference>
<feature type="transmembrane region" description="Helical" evidence="8">
    <location>
        <begin position="284"/>
        <end position="307"/>
    </location>
</feature>
<dbReference type="PRINTS" id="PR01036">
    <property type="entry name" value="TCRTETB"/>
</dbReference>
<feature type="transmembrane region" description="Helical" evidence="8">
    <location>
        <begin position="416"/>
        <end position="434"/>
    </location>
</feature>
<feature type="transmembrane region" description="Helical" evidence="8">
    <location>
        <begin position="348"/>
        <end position="369"/>
    </location>
</feature>
<comment type="caution">
    <text evidence="10">The sequence shown here is derived from an EMBL/GenBank/DDBJ whole genome shotgun (WGS) entry which is preliminary data.</text>
</comment>
<feature type="domain" description="Major facilitator superfamily (MFS) profile" evidence="9">
    <location>
        <begin position="29"/>
        <end position="532"/>
    </location>
</feature>
<protein>
    <submittedName>
        <fullName evidence="10">Uncharacterized MFS-type transporter yusP</fullName>
    </submittedName>
</protein>
<keyword evidence="5 8" id="KW-1133">Transmembrane helix</keyword>
<sequence length="658" mass="69761">MADTATHAQAAGGVQPMTSTLSKKRIVLVMAGTMLGMLLAALDQTIVGTALPRIIADFNGLEHYAWVVTAYMLASTVMVPIYGKLSDIYGRRLFFLGGMIVFLAGSALAGMSQNMTQLILFRGLQGLGGGALIPIALVIIGDIFPPSERGKWQGLMTAMFGLSSIVGPSLGGWLTDNWGWRWVFYVNMPVGILALVTAGIALPRITKRRAHSIDYLGSVLLVAGAIPLLLAFSWAGTQYAWGSVQIIGLIIVAVVILIAFMLVETKAKEPIITPSLFKNSIFSVSVLSMFLVSVGMFGTIIYLPLFIQGVLGHSATNSGAVLTPMMLGFMVSSFIGGMLMSKTGRYKVLSLSGFAVATVGMFLLSRMTVDATDTLVIRNMVITGLGIGVMMSLFTIIVQNAFPFSRLGEVTSSLQFFRSIGGTIGVALFGSVMTNRFSQAFDANLPQTLREAIPADRIAAVKNPQLLLSPEATAQVRDSFAALGAQGLDLFDQLMTVIRESLGSAITDLFAVGMGIMILGLVTCLFLREIPLRKSHHAPIDGVAPKPAAPEPPERPDRSGVVLGLALALVAREAQRPGADPHLLASLASTAGGRYPREWSDEERGRAVVRESIEPLAVALLASYVAGRNANGNGDGSSNGREATLTSLNGHQNGRSAS</sequence>
<dbReference type="Proteomes" id="UP000004221">
    <property type="component" value="Unassembled WGS sequence"/>
</dbReference>
<dbReference type="AlphaFoldDB" id="I4EGE2"/>
<dbReference type="InterPro" id="IPR004638">
    <property type="entry name" value="EmrB-like"/>
</dbReference>
<dbReference type="EMBL" id="CAGS01000189">
    <property type="protein sequence ID" value="CCF83754.1"/>
    <property type="molecule type" value="Genomic_DNA"/>
</dbReference>
<evidence type="ECO:0000256" key="7">
    <source>
        <dbReference type="SAM" id="MobiDB-lite"/>
    </source>
</evidence>
<feature type="transmembrane region" description="Helical" evidence="8">
    <location>
        <begin position="182"/>
        <end position="203"/>
    </location>
</feature>
<keyword evidence="6 8" id="KW-0472">Membrane</keyword>
<feature type="compositionally biased region" description="Low complexity" evidence="7">
    <location>
        <begin position="628"/>
        <end position="641"/>
    </location>
</feature>
<dbReference type="FunFam" id="1.20.1720.10:FF:000004">
    <property type="entry name" value="EmrB/QacA family drug resistance transporter"/>
    <property type="match status" value="1"/>
</dbReference>
<dbReference type="InterPro" id="IPR011701">
    <property type="entry name" value="MFS"/>
</dbReference>
<feature type="transmembrane region" description="Helical" evidence="8">
    <location>
        <begin position="26"/>
        <end position="51"/>
    </location>
</feature>
<feature type="region of interest" description="Disordered" evidence="7">
    <location>
        <begin position="538"/>
        <end position="559"/>
    </location>
</feature>
<keyword evidence="4 8" id="KW-0812">Transmembrane</keyword>
<dbReference type="Gene3D" id="1.20.1250.20">
    <property type="entry name" value="MFS general substrate transporter like domains"/>
    <property type="match status" value="1"/>
</dbReference>
<gene>
    <name evidence="10" type="primary">yusP</name>
    <name evidence="10" type="ORF">NITHO_2690023</name>
</gene>
<dbReference type="GO" id="GO:0022857">
    <property type="term" value="F:transmembrane transporter activity"/>
    <property type="evidence" value="ECO:0007669"/>
    <property type="project" value="InterPro"/>
</dbReference>
<keyword evidence="3" id="KW-1003">Cell membrane</keyword>
<organism evidence="10 11">
    <name type="scientific">Nitrolancea hollandica Lb</name>
    <dbReference type="NCBI Taxonomy" id="1129897"/>
    <lineage>
        <taxon>Bacteria</taxon>
        <taxon>Pseudomonadati</taxon>
        <taxon>Thermomicrobiota</taxon>
        <taxon>Thermomicrobia</taxon>
        <taxon>Sphaerobacterales</taxon>
        <taxon>Sphaerobacterineae</taxon>
        <taxon>Sphaerobacteraceae</taxon>
        <taxon>Nitrolancea</taxon>
    </lineage>
</organism>
<evidence type="ECO:0000256" key="8">
    <source>
        <dbReference type="SAM" id="Phobius"/>
    </source>
</evidence>
<evidence type="ECO:0000256" key="3">
    <source>
        <dbReference type="ARBA" id="ARBA00022475"/>
    </source>
</evidence>
<name>I4EGE2_9BACT</name>
<feature type="transmembrane region" description="Helical" evidence="8">
    <location>
        <begin position="509"/>
        <end position="527"/>
    </location>
</feature>
<dbReference type="PANTHER" id="PTHR23501:SF197">
    <property type="entry name" value="COMD"/>
    <property type="match status" value="1"/>
</dbReference>
<feature type="transmembrane region" description="Helical" evidence="8">
    <location>
        <begin position="93"/>
        <end position="113"/>
    </location>
</feature>
<dbReference type="InterPro" id="IPR036259">
    <property type="entry name" value="MFS_trans_sf"/>
</dbReference>
<evidence type="ECO:0000256" key="4">
    <source>
        <dbReference type="ARBA" id="ARBA00022692"/>
    </source>
</evidence>
<evidence type="ECO:0000256" key="1">
    <source>
        <dbReference type="ARBA" id="ARBA00004651"/>
    </source>
</evidence>
<proteinExistence type="predicted"/>
<evidence type="ECO:0000256" key="2">
    <source>
        <dbReference type="ARBA" id="ARBA00022448"/>
    </source>
</evidence>
<dbReference type="NCBIfam" id="TIGR00711">
    <property type="entry name" value="efflux_EmrB"/>
    <property type="match status" value="1"/>
</dbReference>
<dbReference type="GO" id="GO:0005886">
    <property type="term" value="C:plasma membrane"/>
    <property type="evidence" value="ECO:0007669"/>
    <property type="project" value="UniProtKB-SubCell"/>
</dbReference>
<dbReference type="SUPFAM" id="SSF103473">
    <property type="entry name" value="MFS general substrate transporter"/>
    <property type="match status" value="2"/>
</dbReference>
<feature type="transmembrane region" description="Helical" evidence="8">
    <location>
        <begin position="215"/>
        <end position="235"/>
    </location>
</feature>
<dbReference type="Pfam" id="PF07690">
    <property type="entry name" value="MFS_1"/>
    <property type="match status" value="1"/>
</dbReference>
<reference evidence="10 11" key="1">
    <citation type="journal article" date="2012" name="ISME J.">
        <title>Nitrification expanded: discovery, physiology and genomics of a nitrite-oxidizing bacterium from the phylum Chloroflexi.</title>
        <authorList>
            <person name="Sorokin D.Y."/>
            <person name="Lucker S."/>
            <person name="Vejmelkova D."/>
            <person name="Kostrikina N.A."/>
            <person name="Kleerebezem R."/>
            <person name="Rijpstra W.I."/>
            <person name="Damste J.S."/>
            <person name="Le Paslier D."/>
            <person name="Muyzer G."/>
            <person name="Wagner M."/>
            <person name="van Loosdrecht M.C."/>
            <person name="Daims H."/>
        </authorList>
    </citation>
    <scope>NUCLEOTIDE SEQUENCE [LARGE SCALE GENOMIC DNA]</scope>
    <source>
        <strain evidence="11">none</strain>
    </source>
</reference>
<feature type="transmembrane region" description="Helical" evidence="8">
    <location>
        <begin position="381"/>
        <end position="404"/>
    </location>
</feature>
<keyword evidence="2" id="KW-0813">Transport</keyword>
<dbReference type="Gene3D" id="1.20.1720.10">
    <property type="entry name" value="Multidrug resistance protein D"/>
    <property type="match status" value="1"/>
</dbReference>
<dbReference type="PROSITE" id="PS50850">
    <property type="entry name" value="MFS"/>
    <property type="match status" value="1"/>
</dbReference>
<feature type="compositionally biased region" description="Polar residues" evidence="7">
    <location>
        <begin position="644"/>
        <end position="658"/>
    </location>
</feature>
<dbReference type="CDD" id="cd17502">
    <property type="entry name" value="MFS_Azr1_MDR_like"/>
    <property type="match status" value="1"/>
</dbReference>
<evidence type="ECO:0000313" key="10">
    <source>
        <dbReference type="EMBL" id="CCF83754.1"/>
    </source>
</evidence>
<feature type="transmembrane region" description="Helical" evidence="8">
    <location>
        <begin position="119"/>
        <end position="140"/>
    </location>
</feature>